<organism evidence="3 4">
    <name type="scientific">Reticulomyxa filosa</name>
    <dbReference type="NCBI Taxonomy" id="46433"/>
    <lineage>
        <taxon>Eukaryota</taxon>
        <taxon>Sar</taxon>
        <taxon>Rhizaria</taxon>
        <taxon>Retaria</taxon>
        <taxon>Foraminifera</taxon>
        <taxon>Monothalamids</taxon>
        <taxon>Reticulomyxidae</taxon>
        <taxon>Reticulomyxa</taxon>
    </lineage>
</organism>
<comment type="caution">
    <text evidence="3">The sequence shown here is derived from an EMBL/GenBank/DDBJ whole genome shotgun (WGS) entry which is preliminary data.</text>
</comment>
<evidence type="ECO:0000313" key="4">
    <source>
        <dbReference type="Proteomes" id="UP000023152"/>
    </source>
</evidence>
<sequence>MEKLKQISTFFLSFSTIYNEIFYSCECRYRPKKISKTIFGIVSSVLHSISAFFFINIVKCSQQYVCVCRLRRYTSFGVNKRSIFFHTFCKHKKSFLTAQKKNKKFLAFTQNDRKEEKNNRTQNIQTLFPNKNHSRPFIRRKIIKKKQKEKKTKENVKGEKKAKRGKNKEKNVIPVGL</sequence>
<keyword evidence="2" id="KW-1133">Transmembrane helix</keyword>
<name>X6P0Z0_RETFI</name>
<reference evidence="3 4" key="1">
    <citation type="journal article" date="2013" name="Curr. Biol.">
        <title>The Genome of the Foraminiferan Reticulomyxa filosa.</title>
        <authorList>
            <person name="Glockner G."/>
            <person name="Hulsmann N."/>
            <person name="Schleicher M."/>
            <person name="Noegel A.A."/>
            <person name="Eichinger L."/>
            <person name="Gallinger C."/>
            <person name="Pawlowski J."/>
            <person name="Sierra R."/>
            <person name="Euteneuer U."/>
            <person name="Pillet L."/>
            <person name="Moustafa A."/>
            <person name="Platzer M."/>
            <person name="Groth M."/>
            <person name="Szafranski K."/>
            <person name="Schliwa M."/>
        </authorList>
    </citation>
    <scope>NUCLEOTIDE SEQUENCE [LARGE SCALE GENOMIC DNA]</scope>
</reference>
<evidence type="ECO:0000313" key="3">
    <source>
        <dbReference type="EMBL" id="ETO31749.1"/>
    </source>
</evidence>
<keyword evidence="4" id="KW-1185">Reference proteome</keyword>
<dbReference type="EMBL" id="ASPP01004733">
    <property type="protein sequence ID" value="ETO31749.1"/>
    <property type="molecule type" value="Genomic_DNA"/>
</dbReference>
<protein>
    <submittedName>
        <fullName evidence="3">Uncharacterized protein</fullName>
    </submittedName>
</protein>
<keyword evidence="2" id="KW-0812">Transmembrane</keyword>
<proteinExistence type="predicted"/>
<evidence type="ECO:0000256" key="1">
    <source>
        <dbReference type="SAM" id="MobiDB-lite"/>
    </source>
</evidence>
<feature type="transmembrane region" description="Helical" evidence="2">
    <location>
        <begin position="38"/>
        <end position="58"/>
    </location>
</feature>
<feature type="region of interest" description="Disordered" evidence="1">
    <location>
        <begin position="142"/>
        <end position="177"/>
    </location>
</feature>
<gene>
    <name evidence="3" type="ORF">RFI_05370</name>
</gene>
<dbReference type="Proteomes" id="UP000023152">
    <property type="component" value="Unassembled WGS sequence"/>
</dbReference>
<evidence type="ECO:0000256" key="2">
    <source>
        <dbReference type="SAM" id="Phobius"/>
    </source>
</evidence>
<accession>X6P0Z0</accession>
<keyword evidence="2" id="KW-0472">Membrane</keyword>
<dbReference type="AlphaFoldDB" id="X6P0Z0"/>